<proteinExistence type="predicted"/>
<keyword evidence="3" id="KW-1185">Reference proteome</keyword>
<sequence length="178" mass="20675">MASLASTLSKFLVLIILLCSTTLLQTKSLRRNTVVDDDELDVSDLIDSFLERAKQNTRHHRTHRLLRRHRIQSSIQQLTSFDVHGREYVKCRKSLLDGSFMTKRCYRPPSDDMRVGCYAIWDTKSEALVQDCWVQQAISMNNCEQRKCVADRSTFCCCYGHNCNSRFELQEEISNENS</sequence>
<dbReference type="Gene3D" id="2.10.60.10">
    <property type="entry name" value="CD59"/>
    <property type="match status" value="1"/>
</dbReference>
<dbReference type="OMA" id="STFCCCY"/>
<protein>
    <recommendedName>
        <fullName evidence="4">Activin types I and II receptor domain-containing protein</fullName>
    </recommendedName>
</protein>
<dbReference type="InterPro" id="IPR045860">
    <property type="entry name" value="Snake_toxin-like_sf"/>
</dbReference>
<accession>A0A3P6UCH2</accession>
<evidence type="ECO:0008006" key="4">
    <source>
        <dbReference type="Google" id="ProtNLM"/>
    </source>
</evidence>
<dbReference type="Proteomes" id="UP000277928">
    <property type="component" value="Unassembled WGS sequence"/>
</dbReference>
<dbReference type="OrthoDB" id="5855855at2759"/>
<organism evidence="2 3">
    <name type="scientific">Litomosoides sigmodontis</name>
    <name type="common">Filarial nematode worm</name>
    <dbReference type="NCBI Taxonomy" id="42156"/>
    <lineage>
        <taxon>Eukaryota</taxon>
        <taxon>Metazoa</taxon>
        <taxon>Ecdysozoa</taxon>
        <taxon>Nematoda</taxon>
        <taxon>Chromadorea</taxon>
        <taxon>Rhabditida</taxon>
        <taxon>Spirurina</taxon>
        <taxon>Spiruromorpha</taxon>
        <taxon>Filarioidea</taxon>
        <taxon>Onchocercidae</taxon>
        <taxon>Litomosoides</taxon>
    </lineage>
</organism>
<dbReference type="CDD" id="cd23533">
    <property type="entry name" value="TFP_LU_ECD_BMPR2_like"/>
    <property type="match status" value="1"/>
</dbReference>
<name>A0A3P6UCH2_LITSI</name>
<feature type="chain" id="PRO_5018124339" description="Activin types I and II receptor domain-containing protein" evidence="1">
    <location>
        <begin position="27"/>
        <end position="178"/>
    </location>
</feature>
<reference evidence="2 3" key="1">
    <citation type="submission" date="2018-08" db="EMBL/GenBank/DDBJ databases">
        <authorList>
            <person name="Laetsch R D."/>
            <person name="Stevens L."/>
            <person name="Kumar S."/>
            <person name="Blaxter L. M."/>
        </authorList>
    </citation>
    <scope>NUCLEOTIDE SEQUENCE [LARGE SCALE GENOMIC DNA]</scope>
</reference>
<evidence type="ECO:0000256" key="1">
    <source>
        <dbReference type="SAM" id="SignalP"/>
    </source>
</evidence>
<keyword evidence="1" id="KW-0732">Signal</keyword>
<evidence type="ECO:0000313" key="3">
    <source>
        <dbReference type="Proteomes" id="UP000277928"/>
    </source>
</evidence>
<gene>
    <name evidence="2" type="ORF">NLS_LOCUS9109</name>
</gene>
<dbReference type="AlphaFoldDB" id="A0A3P6UCH2"/>
<dbReference type="SUPFAM" id="SSF57302">
    <property type="entry name" value="Snake toxin-like"/>
    <property type="match status" value="1"/>
</dbReference>
<dbReference type="EMBL" id="UYRX01001367">
    <property type="protein sequence ID" value="VDK89370.1"/>
    <property type="molecule type" value="Genomic_DNA"/>
</dbReference>
<feature type="signal peptide" evidence="1">
    <location>
        <begin position="1"/>
        <end position="26"/>
    </location>
</feature>
<evidence type="ECO:0000313" key="2">
    <source>
        <dbReference type="EMBL" id="VDK89370.1"/>
    </source>
</evidence>